<keyword evidence="3" id="KW-1185">Reference proteome</keyword>
<dbReference type="Proteomes" id="UP000001351">
    <property type="component" value="Chromosome"/>
</dbReference>
<sequence length="237" mass="25953">MLEALGLLGLLMARRRKPSRALGVGVFVAVVLPYLGLFAVAEAAMASSGLVWMPLTGHRLLMVGIGLVAPTGVALGSALVGTFALEAALLWYGLGLHTRLPMPWEPWITLVWGGVACGLLVFRARTLLTEQRLFQVRAEAESLERLARLLLVLRDATNTPLQSLELGLSLLQQRVPEEAALLATLERAIAKLRTLTQRMAVADPLLDWETQSESFDVDTVLRSLEESLARELARRRQ</sequence>
<protein>
    <submittedName>
        <fullName evidence="2">Uncharacterized protein</fullName>
    </submittedName>
</protein>
<dbReference type="EMBL" id="CP002271">
    <property type="protein sequence ID" value="ADO76009.1"/>
    <property type="molecule type" value="Genomic_DNA"/>
</dbReference>
<feature type="transmembrane region" description="Helical" evidence="1">
    <location>
        <begin position="31"/>
        <end position="53"/>
    </location>
</feature>
<feature type="transmembrane region" description="Helical" evidence="1">
    <location>
        <begin position="60"/>
        <end position="84"/>
    </location>
</feature>
<name>E3FWA3_STIAD</name>
<keyword evidence="1" id="KW-1133">Transmembrane helix</keyword>
<dbReference type="AlphaFoldDB" id="E3FWA3"/>
<organism evidence="2 3">
    <name type="scientific">Stigmatella aurantiaca (strain DW4/3-1)</name>
    <dbReference type="NCBI Taxonomy" id="378806"/>
    <lineage>
        <taxon>Bacteria</taxon>
        <taxon>Pseudomonadati</taxon>
        <taxon>Myxococcota</taxon>
        <taxon>Myxococcia</taxon>
        <taxon>Myxococcales</taxon>
        <taxon>Cystobacterineae</taxon>
        <taxon>Archangiaceae</taxon>
        <taxon>Stigmatella</taxon>
    </lineage>
</organism>
<proteinExistence type="predicted"/>
<dbReference type="STRING" id="378806.STAUR_8254"/>
<keyword evidence="1" id="KW-0472">Membrane</keyword>
<evidence type="ECO:0000313" key="2">
    <source>
        <dbReference type="EMBL" id="ADO76009.1"/>
    </source>
</evidence>
<feature type="transmembrane region" description="Helical" evidence="1">
    <location>
        <begin position="104"/>
        <end position="122"/>
    </location>
</feature>
<gene>
    <name evidence="2" type="ordered locus">STAUR_8254</name>
</gene>
<reference evidence="2 3" key="1">
    <citation type="journal article" date="2011" name="Mol. Biol. Evol.">
        <title>Comparative genomic analysis of fruiting body formation in Myxococcales.</title>
        <authorList>
            <person name="Huntley S."/>
            <person name="Hamann N."/>
            <person name="Wegener-Feldbrugge S."/>
            <person name="Treuner-Lange A."/>
            <person name="Kube M."/>
            <person name="Reinhardt R."/>
            <person name="Klages S."/>
            <person name="Muller R."/>
            <person name="Ronning C.M."/>
            <person name="Nierman W.C."/>
            <person name="Sogaard-Andersen L."/>
        </authorList>
    </citation>
    <scope>NUCLEOTIDE SEQUENCE [LARGE SCALE GENOMIC DNA]</scope>
    <source>
        <strain evidence="2 3">DW4/3-1</strain>
    </source>
</reference>
<evidence type="ECO:0000313" key="3">
    <source>
        <dbReference type="Proteomes" id="UP000001351"/>
    </source>
</evidence>
<keyword evidence="1" id="KW-0812">Transmembrane</keyword>
<dbReference type="eggNOG" id="ENOG5032H9E">
    <property type="taxonomic scope" value="Bacteria"/>
</dbReference>
<evidence type="ECO:0000256" key="1">
    <source>
        <dbReference type="SAM" id="Phobius"/>
    </source>
</evidence>
<dbReference type="HOGENOM" id="CLU_1170100_0_0_7"/>
<dbReference type="KEGG" id="sur:STAUR_8254"/>
<accession>E3FWA3</accession>